<name>A0A9Q8WJS5_9PEZI</name>
<evidence type="ECO:0000256" key="6">
    <source>
        <dbReference type="ARBA" id="ARBA00023049"/>
    </source>
</evidence>
<dbReference type="InterPro" id="IPR013856">
    <property type="entry name" value="Peptidase_M4_domain"/>
</dbReference>
<dbReference type="Pfam" id="PF01447">
    <property type="entry name" value="Peptidase_M4"/>
    <property type="match status" value="1"/>
</dbReference>
<dbReference type="PRINTS" id="PR00730">
    <property type="entry name" value="THERMOLYSIN"/>
</dbReference>
<dbReference type="PANTHER" id="PTHR43579:SF1">
    <property type="entry name" value="NEUTRAL METALLOPROTEINASE"/>
    <property type="match status" value="1"/>
</dbReference>
<keyword evidence="11" id="KW-1185">Reference proteome</keyword>
<comment type="similarity">
    <text evidence="1">Belongs to the peptidase M4 family.</text>
</comment>
<dbReference type="GO" id="GO:0046872">
    <property type="term" value="F:metal ion binding"/>
    <property type="evidence" value="ECO:0007669"/>
    <property type="project" value="UniProtKB-KW"/>
</dbReference>
<evidence type="ECO:0000256" key="2">
    <source>
        <dbReference type="ARBA" id="ARBA00022670"/>
    </source>
</evidence>
<dbReference type="Gene3D" id="1.10.390.10">
    <property type="entry name" value="Neutral Protease Domain 2"/>
    <property type="match status" value="1"/>
</dbReference>
<proteinExistence type="inferred from homology"/>
<evidence type="ECO:0000259" key="8">
    <source>
        <dbReference type="Pfam" id="PF02868"/>
    </source>
</evidence>
<evidence type="ECO:0000259" key="9">
    <source>
        <dbReference type="Pfam" id="PF16485"/>
    </source>
</evidence>
<dbReference type="InterPro" id="IPR052759">
    <property type="entry name" value="Metalloprotease_M4"/>
</dbReference>
<evidence type="ECO:0000313" key="10">
    <source>
        <dbReference type="EMBL" id="UQC85881.1"/>
    </source>
</evidence>
<dbReference type="InterPro" id="IPR001570">
    <property type="entry name" value="Peptidase_M4_C_domain"/>
</dbReference>
<keyword evidence="4" id="KW-0378">Hydrolase</keyword>
<evidence type="ECO:0000259" key="7">
    <source>
        <dbReference type="Pfam" id="PF01447"/>
    </source>
</evidence>
<dbReference type="Gene3D" id="3.10.170.10">
    <property type="match status" value="1"/>
</dbReference>
<dbReference type="RefSeq" id="XP_049147493.1">
    <property type="nucleotide sequence ID" value="XM_049290348.1"/>
</dbReference>
<dbReference type="AlphaFoldDB" id="A0A9Q8WJS5"/>
<keyword evidence="3" id="KW-0479">Metal-binding</keyword>
<keyword evidence="5" id="KW-0862">Zinc</keyword>
<dbReference type="InterPro" id="IPR032475">
    <property type="entry name" value="Protealysin_N_PP"/>
</dbReference>
<dbReference type="Pfam" id="PF02868">
    <property type="entry name" value="Peptidase_M4_C"/>
    <property type="match status" value="1"/>
</dbReference>
<evidence type="ECO:0000256" key="3">
    <source>
        <dbReference type="ARBA" id="ARBA00022723"/>
    </source>
</evidence>
<feature type="domain" description="Peptidase M4" evidence="7">
    <location>
        <begin position="137"/>
        <end position="250"/>
    </location>
</feature>
<dbReference type="InterPro" id="IPR027268">
    <property type="entry name" value="Peptidase_M4/M1_CTD_sf"/>
</dbReference>
<feature type="domain" description="Protealysin N-terminal propeptide" evidence="9">
    <location>
        <begin position="69"/>
        <end position="111"/>
    </location>
</feature>
<dbReference type="EMBL" id="CP019477">
    <property type="protein sequence ID" value="UQC85881.1"/>
    <property type="molecule type" value="Genomic_DNA"/>
</dbReference>
<dbReference type="InterPro" id="IPR023612">
    <property type="entry name" value="Peptidase_M4"/>
</dbReference>
<dbReference type="GeneID" id="73345358"/>
<evidence type="ECO:0008006" key="12">
    <source>
        <dbReference type="Google" id="ProtNLM"/>
    </source>
</evidence>
<sequence length="442" mass="49113">MADHVCYVVPPHLLKAIADAECNSEHTRHAARQALSLREQFTTRRAERLAILGGPRAQRHQLSSHSRPSIVPDILLQHIADSTDVDDDTRACAKRDLDHIRGVQQKVQQVQQGEVGGPQDQVTLAATAGKKDDKFYRAIYDAKNTENESKLPGDVVRVEGQKAVDDKAVNDAFDNVGEVLKMYKEKFNWISIDNKNMHVISSVHFGQKYENAFWDPERMQMVFGDGGEFLSNFTGTIDVIGHELTHAVTEHTSPLDYQGMSGALNEHVSDVFGIIVKQIVEKEDAGQWKMPITAVTLLTTIIERADWLIGEGCIMPGVKGVALRSMKEPGTAYDDPRFGKDPQPAHFKDYVPTFEDNGGVHIYSGIPNKAFYLAAKGFGGFSYEKAGPIWWKTMNSGRVPPKCTFIQFADVTTEIAEELYGDEAGKIVRDAWNEVGVTRKGN</sequence>
<evidence type="ECO:0000313" key="11">
    <source>
        <dbReference type="Proteomes" id="UP000830671"/>
    </source>
</evidence>
<accession>A0A9Q8WJS5</accession>
<dbReference type="CDD" id="cd09597">
    <property type="entry name" value="M4_TLP"/>
    <property type="match status" value="1"/>
</dbReference>
<dbReference type="GO" id="GO:0004222">
    <property type="term" value="F:metalloendopeptidase activity"/>
    <property type="evidence" value="ECO:0007669"/>
    <property type="project" value="InterPro"/>
</dbReference>
<dbReference type="Proteomes" id="UP000830671">
    <property type="component" value="Chromosome 5"/>
</dbReference>
<reference evidence="10" key="1">
    <citation type="journal article" date="2021" name="Mol. Plant Microbe Interact.">
        <title>Complete Genome Sequence of the Plant-Pathogenic Fungus Colletotrichum lupini.</title>
        <authorList>
            <person name="Baroncelli R."/>
            <person name="Pensec F."/>
            <person name="Da Lio D."/>
            <person name="Boufleur T."/>
            <person name="Vicente I."/>
            <person name="Sarrocco S."/>
            <person name="Picot A."/>
            <person name="Baraldi E."/>
            <person name="Sukno S."/>
            <person name="Thon M."/>
            <person name="Le Floch G."/>
        </authorList>
    </citation>
    <scope>NUCLEOTIDE SEQUENCE</scope>
    <source>
        <strain evidence="10">IMI 504893</strain>
    </source>
</reference>
<evidence type="ECO:0000256" key="5">
    <source>
        <dbReference type="ARBA" id="ARBA00022833"/>
    </source>
</evidence>
<feature type="domain" description="Peptidase M4 C-terminal" evidence="8">
    <location>
        <begin position="254"/>
        <end position="437"/>
    </location>
</feature>
<dbReference type="SUPFAM" id="SSF55486">
    <property type="entry name" value="Metalloproteases ('zincins'), catalytic domain"/>
    <property type="match status" value="1"/>
</dbReference>
<protein>
    <recommendedName>
        <fullName evidence="12">Protease PrtS</fullName>
    </recommendedName>
</protein>
<dbReference type="GO" id="GO:0006508">
    <property type="term" value="P:proteolysis"/>
    <property type="evidence" value="ECO:0007669"/>
    <property type="project" value="UniProtKB-KW"/>
</dbReference>
<dbReference type="KEGG" id="clup:CLUP02_11380"/>
<dbReference type="Pfam" id="PF16485">
    <property type="entry name" value="PLN_propep"/>
    <property type="match status" value="1"/>
</dbReference>
<dbReference type="PANTHER" id="PTHR43579">
    <property type="match status" value="1"/>
</dbReference>
<keyword evidence="6" id="KW-0482">Metalloprotease</keyword>
<keyword evidence="2" id="KW-0645">Protease</keyword>
<gene>
    <name evidence="10" type="ORF">CLUP02_11380</name>
</gene>
<evidence type="ECO:0000256" key="1">
    <source>
        <dbReference type="ARBA" id="ARBA00009388"/>
    </source>
</evidence>
<organism evidence="10 11">
    <name type="scientific">Colletotrichum lupini</name>
    <dbReference type="NCBI Taxonomy" id="145971"/>
    <lineage>
        <taxon>Eukaryota</taxon>
        <taxon>Fungi</taxon>
        <taxon>Dikarya</taxon>
        <taxon>Ascomycota</taxon>
        <taxon>Pezizomycotina</taxon>
        <taxon>Sordariomycetes</taxon>
        <taxon>Hypocreomycetidae</taxon>
        <taxon>Glomerellales</taxon>
        <taxon>Glomerellaceae</taxon>
        <taxon>Colletotrichum</taxon>
        <taxon>Colletotrichum acutatum species complex</taxon>
    </lineage>
</organism>
<evidence type="ECO:0000256" key="4">
    <source>
        <dbReference type="ARBA" id="ARBA00022801"/>
    </source>
</evidence>